<dbReference type="Proteomes" id="UP001149165">
    <property type="component" value="Unassembled WGS sequence"/>
</dbReference>
<feature type="compositionally biased region" description="Low complexity" evidence="1">
    <location>
        <begin position="395"/>
        <end position="405"/>
    </location>
</feature>
<accession>A0A9W9G784</accession>
<feature type="region of interest" description="Disordered" evidence="1">
    <location>
        <begin position="548"/>
        <end position="568"/>
    </location>
</feature>
<feature type="region of interest" description="Disordered" evidence="1">
    <location>
        <begin position="10"/>
        <end position="59"/>
    </location>
</feature>
<feature type="region of interest" description="Disordered" evidence="1">
    <location>
        <begin position="734"/>
        <end position="799"/>
    </location>
</feature>
<sequence>MTFLICPRWRKERPASPSQVRDAYQGPRTEGNAIPQSQNGSAAFRNTSHSEKKQPESLSRILRRHFSRESRASSFSRDHGKFVFPFSFRPSRTVPSRPKPDLTALENYGSSLMSERGYDSDAQCITTPRRADLLGRSPASRALRRIELSDLIEQSQERSEAERWAQANNRNVSESQESAFGLHFIPTPPSTLRGPPTAFHTALNSDDSRLQQPASLKDERPQADPVTNPNFVRSLPSLSSTHLEPSVSHSEHSPVLNVSETNNGRDLMTDWKQFLKTSRERYGLGYPGSSGSLPGPSTNIVVSKTRQPSNSARSFTDPRSVHLSELGISNRLASHSQSSQVISCSPSMIDLLRKNKPTLPMGSSNENIQLRPQADHSTLSVNQTPNQVIDQRDASSCYSQQSPSSGKGSLGVHSLKKIPNIVINKPPDMKMTFSSESGSVDIPAPRHTLMSRFQEHCDSDDSSTPQFQSPLTGHVSTRKVSIGWMSGGRRVGYGYNLVPGKEANSPKKYEQTSPSPQVSQVPAVKAEFTKLNDPRGLSQSHVRLEKVRQTSARQYEASPATEYSNHLGNEPATIPMSIKSGRSNAGYSVPAYVRAILNRSSQDQGSINGLVEESERNLRAPELTATVQQEYCQVPQSSHYTTQGQGIDTFARQWASLSRAANATARKQKADLEAVSHREALQDGAFSIPRSYEAEPEYLGANYHCEYEDQTHELQPNRSRAARWARRFSRYRESRRVSNVHQKEQSQGSSGPYQDCDSASASMKRAVSTKSNTTDDPDCLEMPGSFEGSRWASRMSRML</sequence>
<evidence type="ECO:0000256" key="1">
    <source>
        <dbReference type="SAM" id="MobiDB-lite"/>
    </source>
</evidence>
<gene>
    <name evidence="2" type="ORF">N7456_001882</name>
</gene>
<keyword evidence="3" id="KW-1185">Reference proteome</keyword>
<feature type="region of interest" description="Disordered" evidence="1">
    <location>
        <begin position="187"/>
        <end position="261"/>
    </location>
</feature>
<name>A0A9W9G784_9EURO</name>
<dbReference type="AlphaFoldDB" id="A0A9W9G784"/>
<evidence type="ECO:0000313" key="2">
    <source>
        <dbReference type="EMBL" id="KAJ5113348.1"/>
    </source>
</evidence>
<protein>
    <submittedName>
        <fullName evidence="2">Uncharacterized protein</fullName>
    </submittedName>
</protein>
<feature type="compositionally biased region" description="Basic and acidic residues" evidence="1">
    <location>
        <begin position="734"/>
        <end position="744"/>
    </location>
</feature>
<comment type="caution">
    <text evidence="2">The sequence shown here is derived from an EMBL/GenBank/DDBJ whole genome shotgun (WGS) entry which is preliminary data.</text>
</comment>
<reference evidence="2" key="1">
    <citation type="submission" date="2022-11" db="EMBL/GenBank/DDBJ databases">
        <authorList>
            <person name="Petersen C."/>
        </authorList>
    </citation>
    <scope>NUCLEOTIDE SEQUENCE</scope>
    <source>
        <strain evidence="2">IBT 30069</strain>
    </source>
</reference>
<dbReference type="EMBL" id="JAPQKH010000002">
    <property type="protein sequence ID" value="KAJ5113348.1"/>
    <property type="molecule type" value="Genomic_DNA"/>
</dbReference>
<proteinExistence type="predicted"/>
<evidence type="ECO:0000313" key="3">
    <source>
        <dbReference type="Proteomes" id="UP001149165"/>
    </source>
</evidence>
<feature type="compositionally biased region" description="Polar residues" evidence="1">
    <location>
        <begin position="225"/>
        <end position="243"/>
    </location>
</feature>
<reference evidence="2" key="2">
    <citation type="journal article" date="2023" name="IMA Fungus">
        <title>Comparative genomic study of the Penicillium genus elucidates a diverse pangenome and 15 lateral gene transfer events.</title>
        <authorList>
            <person name="Petersen C."/>
            <person name="Sorensen T."/>
            <person name="Nielsen M.R."/>
            <person name="Sondergaard T.E."/>
            <person name="Sorensen J.L."/>
            <person name="Fitzpatrick D.A."/>
            <person name="Frisvad J.C."/>
            <person name="Nielsen K.L."/>
        </authorList>
    </citation>
    <scope>NUCLEOTIDE SEQUENCE</scope>
    <source>
        <strain evidence="2">IBT 30069</strain>
    </source>
</reference>
<dbReference type="OrthoDB" id="4226789at2759"/>
<feature type="compositionally biased region" description="Polar residues" evidence="1">
    <location>
        <begin position="745"/>
        <end position="761"/>
    </location>
</feature>
<feature type="region of interest" description="Disordered" evidence="1">
    <location>
        <begin position="392"/>
        <end position="412"/>
    </location>
</feature>
<feature type="compositionally biased region" description="Polar residues" evidence="1">
    <location>
        <begin position="34"/>
        <end position="47"/>
    </location>
</feature>
<feature type="compositionally biased region" description="Polar residues" evidence="1">
    <location>
        <begin position="202"/>
        <end position="214"/>
    </location>
</feature>
<organism evidence="2 3">
    <name type="scientific">Penicillium angulare</name>
    <dbReference type="NCBI Taxonomy" id="116970"/>
    <lineage>
        <taxon>Eukaryota</taxon>
        <taxon>Fungi</taxon>
        <taxon>Dikarya</taxon>
        <taxon>Ascomycota</taxon>
        <taxon>Pezizomycotina</taxon>
        <taxon>Eurotiomycetes</taxon>
        <taxon>Eurotiomycetidae</taxon>
        <taxon>Eurotiales</taxon>
        <taxon>Aspergillaceae</taxon>
        <taxon>Penicillium</taxon>
    </lineage>
</organism>